<dbReference type="PANTHER" id="PTHR36221">
    <property type="entry name" value="DUF742 DOMAIN-CONTAINING PROTEIN"/>
    <property type="match status" value="1"/>
</dbReference>
<gene>
    <name evidence="1" type="ORF">SPAR_35136</name>
</gene>
<evidence type="ECO:0000313" key="1">
    <source>
        <dbReference type="EMBL" id="OMI34700.1"/>
    </source>
</evidence>
<sequence>MSEPRRRWAEGVPDRLYTVTEDRAPTTERAYVDLVTLVVARAEPEAGTRPECAAVLRMCQFPLSVAEISAYLALPVSAVTVVLAELLRNHQVETRAPIPAAELPDPELLQAVMHGLQKL</sequence>
<dbReference type="Proteomes" id="UP000186168">
    <property type="component" value="Unassembled WGS sequence"/>
</dbReference>
<keyword evidence="2" id="KW-1185">Reference proteome</keyword>
<reference evidence="1 2" key="1">
    <citation type="submission" date="2013-05" db="EMBL/GenBank/DDBJ databases">
        <title>Genome sequence of Streptomyces sparsogenes DSM 40356.</title>
        <authorList>
            <person name="Coyne S."/>
            <person name="Seebeck F.P."/>
        </authorList>
    </citation>
    <scope>NUCLEOTIDE SEQUENCE [LARGE SCALE GENOMIC DNA]</scope>
    <source>
        <strain evidence="1 2">DSM 40356</strain>
    </source>
</reference>
<dbReference type="EMBL" id="ASQP01000451">
    <property type="protein sequence ID" value="OMI34700.1"/>
    <property type="molecule type" value="Genomic_DNA"/>
</dbReference>
<dbReference type="RefSeq" id="WP_065966867.1">
    <property type="nucleotide sequence ID" value="NZ_ASQP01000451.1"/>
</dbReference>
<protein>
    <recommendedName>
        <fullName evidence="3">DUF742 domain-containing protein</fullName>
    </recommendedName>
</protein>
<dbReference type="InterPro" id="IPR007995">
    <property type="entry name" value="DUF742"/>
</dbReference>
<proteinExistence type="predicted"/>
<accession>A0A1R1S910</accession>
<evidence type="ECO:0000313" key="2">
    <source>
        <dbReference type="Proteomes" id="UP000186168"/>
    </source>
</evidence>
<name>A0A1R1S910_9ACTN</name>
<comment type="caution">
    <text evidence="1">The sequence shown here is derived from an EMBL/GenBank/DDBJ whole genome shotgun (WGS) entry which is preliminary data.</text>
</comment>
<dbReference type="AlphaFoldDB" id="A0A1R1S910"/>
<evidence type="ECO:0008006" key="3">
    <source>
        <dbReference type="Google" id="ProtNLM"/>
    </source>
</evidence>
<organism evidence="1 2">
    <name type="scientific">Streptomyces sparsogenes DSM 40356</name>
    <dbReference type="NCBI Taxonomy" id="1331668"/>
    <lineage>
        <taxon>Bacteria</taxon>
        <taxon>Bacillati</taxon>
        <taxon>Actinomycetota</taxon>
        <taxon>Actinomycetes</taxon>
        <taxon>Kitasatosporales</taxon>
        <taxon>Streptomycetaceae</taxon>
        <taxon>Streptomyces</taxon>
    </lineage>
</organism>
<dbReference type="Pfam" id="PF05331">
    <property type="entry name" value="DUF742"/>
    <property type="match status" value="1"/>
</dbReference>
<dbReference type="STRING" id="67365.GCA_001704635_02042"/>
<dbReference type="GeneID" id="96746945"/>
<dbReference type="PANTHER" id="PTHR36221:SF1">
    <property type="entry name" value="DUF742 DOMAIN-CONTAINING PROTEIN"/>
    <property type="match status" value="1"/>
</dbReference>